<evidence type="ECO:0000256" key="13">
    <source>
        <dbReference type="HAMAP-Rule" id="MF_01810"/>
    </source>
</evidence>
<organism evidence="15 16">
    <name type="scientific">Aerophobetes bacterium</name>
    <dbReference type="NCBI Taxonomy" id="2030807"/>
    <lineage>
        <taxon>Bacteria</taxon>
        <taxon>Candidatus Aerophobota</taxon>
    </lineage>
</organism>
<feature type="domain" description="Membrane insertase YidC/Oxa/ALB C-terminal" evidence="14">
    <location>
        <begin position="307"/>
        <end position="487"/>
    </location>
</feature>
<evidence type="ECO:0000256" key="10">
    <source>
        <dbReference type="ARBA" id="ARBA00023186"/>
    </source>
</evidence>
<dbReference type="NCBIfam" id="TIGR03592">
    <property type="entry name" value="yidC_oxa1_cterm"/>
    <property type="match status" value="1"/>
</dbReference>
<comment type="function">
    <text evidence="13">Required for the insertion and/or proper folding and/or complex formation of integral membrane proteins into the membrane. Involved in integration of membrane proteins that insert both dependently and independently of the Sec translocase complex, as well as at least some lipoproteins. Aids folding of multispanning membrane proteins.</text>
</comment>
<comment type="caution">
    <text evidence="15">The sequence shown here is derived from an EMBL/GenBank/DDBJ whole genome shotgun (WGS) entry which is preliminary data.</text>
</comment>
<dbReference type="GO" id="GO:0015031">
    <property type="term" value="P:protein transport"/>
    <property type="evidence" value="ECO:0007669"/>
    <property type="project" value="UniProtKB-KW"/>
</dbReference>
<keyword evidence="7 13" id="KW-0653">Protein transport</keyword>
<keyword evidence="6 13" id="KW-0812">Transmembrane</keyword>
<dbReference type="GO" id="GO:0032977">
    <property type="term" value="F:membrane insertase activity"/>
    <property type="evidence" value="ECO:0007669"/>
    <property type="project" value="InterPro"/>
</dbReference>
<evidence type="ECO:0000256" key="3">
    <source>
        <dbReference type="ARBA" id="ARBA00015325"/>
    </source>
</evidence>
<dbReference type="InterPro" id="IPR038221">
    <property type="entry name" value="YidC_periplasmic_sf"/>
</dbReference>
<feature type="transmembrane region" description="Helical" evidence="13">
    <location>
        <begin position="451"/>
        <end position="473"/>
    </location>
</feature>
<evidence type="ECO:0000256" key="6">
    <source>
        <dbReference type="ARBA" id="ARBA00022692"/>
    </source>
</evidence>
<evidence type="ECO:0000256" key="4">
    <source>
        <dbReference type="ARBA" id="ARBA00022448"/>
    </source>
</evidence>
<dbReference type="CDD" id="cd20070">
    <property type="entry name" value="5TM_YidC_Alb3"/>
    <property type="match status" value="1"/>
</dbReference>
<evidence type="ECO:0000256" key="11">
    <source>
        <dbReference type="ARBA" id="ARBA00033245"/>
    </source>
</evidence>
<comment type="similarity">
    <text evidence="2 13">Belongs to the OXA1/ALB3/YidC family. Type 1 subfamily.</text>
</comment>
<keyword evidence="4 13" id="KW-0813">Transport</keyword>
<dbReference type="PRINTS" id="PR01900">
    <property type="entry name" value="YIDCPROTEIN"/>
</dbReference>
<evidence type="ECO:0000313" key="15">
    <source>
        <dbReference type="EMBL" id="RLE07479.1"/>
    </source>
</evidence>
<dbReference type="GO" id="GO:0051205">
    <property type="term" value="P:protein insertion into membrane"/>
    <property type="evidence" value="ECO:0007669"/>
    <property type="project" value="TreeGrafter"/>
</dbReference>
<evidence type="ECO:0000313" key="16">
    <source>
        <dbReference type="Proteomes" id="UP000279422"/>
    </source>
</evidence>
<dbReference type="InterPro" id="IPR001708">
    <property type="entry name" value="YidC/ALB3/OXA1/COX18"/>
</dbReference>
<keyword evidence="10 13" id="KW-0143">Chaperone</keyword>
<accession>A0A497E1P7</accession>
<gene>
    <name evidence="13" type="primary">yidC</name>
    <name evidence="15" type="ORF">DRJ00_08080</name>
</gene>
<feature type="transmembrane region" description="Helical" evidence="13">
    <location>
        <begin position="6"/>
        <end position="28"/>
    </location>
</feature>
<feature type="transmembrane region" description="Helical" evidence="13">
    <location>
        <begin position="283"/>
        <end position="301"/>
    </location>
</feature>
<evidence type="ECO:0000256" key="9">
    <source>
        <dbReference type="ARBA" id="ARBA00023136"/>
    </source>
</evidence>
<evidence type="ECO:0000256" key="1">
    <source>
        <dbReference type="ARBA" id="ARBA00004429"/>
    </source>
</evidence>
<dbReference type="InterPro" id="IPR047196">
    <property type="entry name" value="YidC_ALB_C"/>
</dbReference>
<feature type="transmembrane region" description="Helical" evidence="13">
    <location>
        <begin position="307"/>
        <end position="327"/>
    </location>
</feature>
<keyword evidence="9 13" id="KW-0472">Membrane</keyword>
<dbReference type="Gene3D" id="2.70.98.90">
    <property type="match status" value="1"/>
</dbReference>
<dbReference type="PRINTS" id="PR00701">
    <property type="entry name" value="60KDINNERMP"/>
</dbReference>
<evidence type="ECO:0000256" key="5">
    <source>
        <dbReference type="ARBA" id="ARBA00022475"/>
    </source>
</evidence>
<dbReference type="InterPro" id="IPR028055">
    <property type="entry name" value="YidC/Oxa/ALB_C"/>
</dbReference>
<keyword evidence="8 13" id="KW-1133">Transmembrane helix</keyword>
<dbReference type="PANTHER" id="PTHR12428">
    <property type="entry name" value="OXA1"/>
    <property type="match status" value="1"/>
</dbReference>
<dbReference type="HAMAP" id="MF_01810">
    <property type="entry name" value="YidC_type1"/>
    <property type="match status" value="1"/>
</dbReference>
<dbReference type="PANTHER" id="PTHR12428:SF65">
    <property type="entry name" value="CYTOCHROME C OXIDASE ASSEMBLY PROTEIN COX18, MITOCHONDRIAL"/>
    <property type="match status" value="1"/>
</dbReference>
<keyword evidence="5 13" id="KW-1003">Cell membrane</keyword>
<protein>
    <recommendedName>
        <fullName evidence="3 13">Membrane protein insertase YidC</fullName>
    </recommendedName>
    <alternativeName>
        <fullName evidence="12 13">Foldase YidC</fullName>
    </alternativeName>
    <alternativeName>
        <fullName evidence="11 13">Membrane integrase YidC</fullName>
    </alternativeName>
    <alternativeName>
        <fullName evidence="13">Membrane protein YidC</fullName>
    </alternativeName>
</protein>
<dbReference type="Pfam" id="PF02096">
    <property type="entry name" value="60KD_IMP"/>
    <property type="match status" value="1"/>
</dbReference>
<sequence>MEKNLILAMVLSAVVLTIYSLFVLNRLLPPPEKAVIKPPVPVEEVKEESLPEERELILNNSQLKIAFTSKGGVIKSWYLKDKKKELLREDIPSLGLTLLLPGGKQLNLDKEIFQPTLEEDKRRVSFVWEDEKEGYRITKSFELSEQGYSGLFTLAVENLPPGSRYQISMPKGIEKSWGDEEQLVLYQGKLLEERKQGTRPEYGKGVSWAGLRQKREFLFILTSLGEPLGQFFGPDRWGFRDDRIKSKWIVYAGPQNYSELMLVNNEIRRLTGKDYHLTKAISLSLWGRLSVGLIKILVFFYSFTHNYGVAIILLTLLIYGVLFPLTFKQFKSMQKMQALQPELAAIQKKFKNDPKRLQVEMMNVYRKHKVNPMSGCLPMLIQLPIIFILYRAILDFNFSENPSFLWIKDLGRYDIPLLLMVGATMFLQQRISQRAQPKGQGQEGFGKMMQFFPLFIIVLLWSLPSAVMLYWFVSTLFSLVQQLLITKKMMPGGVSAKK</sequence>
<evidence type="ECO:0000256" key="12">
    <source>
        <dbReference type="ARBA" id="ARBA00033342"/>
    </source>
</evidence>
<dbReference type="InterPro" id="IPR019998">
    <property type="entry name" value="Membr_insert_YidC"/>
</dbReference>
<evidence type="ECO:0000256" key="7">
    <source>
        <dbReference type="ARBA" id="ARBA00022927"/>
    </source>
</evidence>
<comment type="subunit">
    <text evidence="13">Interacts with the Sec translocase complex via SecD. Specifically interacts with transmembrane segments of nascent integral membrane proteins during membrane integration.</text>
</comment>
<dbReference type="EMBL" id="QMPZ01000165">
    <property type="protein sequence ID" value="RLE07479.1"/>
    <property type="molecule type" value="Genomic_DNA"/>
</dbReference>
<comment type="subcellular location">
    <subcellularLocation>
        <location evidence="1">Cell inner membrane</location>
        <topology evidence="1">Multi-pass membrane protein</topology>
    </subcellularLocation>
    <subcellularLocation>
        <location evidence="13">Cell membrane</location>
        <topology evidence="13">Multi-pass membrane protein</topology>
    </subcellularLocation>
</comment>
<dbReference type="GO" id="GO:0005886">
    <property type="term" value="C:plasma membrane"/>
    <property type="evidence" value="ECO:0007669"/>
    <property type="project" value="UniProtKB-SubCell"/>
</dbReference>
<dbReference type="Proteomes" id="UP000279422">
    <property type="component" value="Unassembled WGS sequence"/>
</dbReference>
<reference evidence="15 16" key="1">
    <citation type="submission" date="2018-06" db="EMBL/GenBank/DDBJ databases">
        <title>Extensive metabolic versatility and redundancy in microbially diverse, dynamic hydrothermal sediments.</title>
        <authorList>
            <person name="Dombrowski N."/>
            <person name="Teske A."/>
            <person name="Baker B.J."/>
        </authorList>
    </citation>
    <scope>NUCLEOTIDE SEQUENCE [LARGE SCALE GENOMIC DNA]</scope>
    <source>
        <strain evidence="15">B47_G16</strain>
    </source>
</reference>
<feature type="transmembrane region" description="Helical" evidence="13">
    <location>
        <begin position="375"/>
        <end position="393"/>
    </location>
</feature>
<name>A0A497E1P7_UNCAE</name>
<evidence type="ECO:0000256" key="8">
    <source>
        <dbReference type="ARBA" id="ARBA00022989"/>
    </source>
</evidence>
<evidence type="ECO:0000256" key="2">
    <source>
        <dbReference type="ARBA" id="ARBA00010527"/>
    </source>
</evidence>
<dbReference type="AlphaFoldDB" id="A0A497E1P7"/>
<evidence type="ECO:0000259" key="14">
    <source>
        <dbReference type="Pfam" id="PF02096"/>
    </source>
</evidence>
<proteinExistence type="inferred from homology"/>